<dbReference type="EMBL" id="JAHLQL010000001">
    <property type="protein sequence ID" value="MBU5591689.1"/>
    <property type="molecule type" value="Genomic_DNA"/>
</dbReference>
<reference evidence="1 2" key="1">
    <citation type="submission" date="2021-06" db="EMBL/GenBank/DDBJ databases">
        <authorList>
            <person name="Sun Q."/>
            <person name="Li D."/>
        </authorList>
    </citation>
    <scope>NUCLEOTIDE SEQUENCE [LARGE SCALE GENOMIC DNA]</scope>
    <source>
        <strain evidence="1 2">MSJ-4</strain>
    </source>
</reference>
<keyword evidence="2" id="KW-1185">Reference proteome</keyword>
<comment type="caution">
    <text evidence="1">The sequence shown here is derived from an EMBL/GenBank/DDBJ whole genome shotgun (WGS) entry which is preliminary data.</text>
</comment>
<protein>
    <submittedName>
        <fullName evidence="1">Uncharacterized protein</fullName>
    </submittedName>
</protein>
<gene>
    <name evidence="1" type="ORF">KQI89_07910</name>
</gene>
<proteinExistence type="predicted"/>
<name>A0ABS6EZL4_9CLOT</name>
<evidence type="ECO:0000313" key="1">
    <source>
        <dbReference type="EMBL" id="MBU5591689.1"/>
    </source>
</evidence>
<accession>A0ABS6EZL4</accession>
<organism evidence="1 2">
    <name type="scientific">Clostridium simiarum</name>
    <dbReference type="NCBI Taxonomy" id="2841506"/>
    <lineage>
        <taxon>Bacteria</taxon>
        <taxon>Bacillati</taxon>
        <taxon>Bacillota</taxon>
        <taxon>Clostridia</taxon>
        <taxon>Eubacteriales</taxon>
        <taxon>Clostridiaceae</taxon>
        <taxon>Clostridium</taxon>
    </lineage>
</organism>
<dbReference type="Proteomes" id="UP000736583">
    <property type="component" value="Unassembled WGS sequence"/>
</dbReference>
<evidence type="ECO:0000313" key="2">
    <source>
        <dbReference type="Proteomes" id="UP000736583"/>
    </source>
</evidence>
<sequence>MISEEAKGAYEITKMLQYMSVKWWFNISSDGKIQITPNMMNTLEINIGDKLLSIRGSYIGFTMGAKGPLLEKAENFHGEIEIY</sequence>